<keyword evidence="6" id="KW-0812">Transmembrane</keyword>
<dbReference type="AlphaFoldDB" id="A0A0F9S4S5"/>
<keyword evidence="3" id="KW-0328">Glycosyltransferase</keyword>
<dbReference type="PANTHER" id="PTHR43646:SF2">
    <property type="entry name" value="GLYCOSYLTRANSFERASE 2-LIKE DOMAIN-CONTAINING PROTEIN"/>
    <property type="match status" value="1"/>
</dbReference>
<evidence type="ECO:0000256" key="5">
    <source>
        <dbReference type="ARBA" id="ARBA00023136"/>
    </source>
</evidence>
<protein>
    <recommendedName>
        <fullName evidence="7">Glycosyltransferase 2-like domain-containing protein</fullName>
    </recommendedName>
</protein>
<dbReference type="CDD" id="cd02525">
    <property type="entry name" value="Succinoglycan_BP_ExoA"/>
    <property type="match status" value="1"/>
</dbReference>
<dbReference type="InterPro" id="IPR029044">
    <property type="entry name" value="Nucleotide-diphossugar_trans"/>
</dbReference>
<name>A0A0F9S4S5_9ZZZZ</name>
<evidence type="ECO:0000259" key="7">
    <source>
        <dbReference type="Pfam" id="PF00535"/>
    </source>
</evidence>
<dbReference type="GO" id="GO:0016757">
    <property type="term" value="F:glycosyltransferase activity"/>
    <property type="evidence" value="ECO:0007669"/>
    <property type="project" value="UniProtKB-KW"/>
</dbReference>
<dbReference type="InterPro" id="IPR001173">
    <property type="entry name" value="Glyco_trans_2-like"/>
</dbReference>
<dbReference type="PANTHER" id="PTHR43646">
    <property type="entry name" value="GLYCOSYLTRANSFERASE"/>
    <property type="match status" value="1"/>
</dbReference>
<gene>
    <name evidence="8" type="ORF">LCGC14_0497700</name>
</gene>
<accession>A0A0F9S4S5</accession>
<dbReference type="SUPFAM" id="SSF53448">
    <property type="entry name" value="Nucleotide-diphospho-sugar transferases"/>
    <property type="match status" value="1"/>
</dbReference>
<evidence type="ECO:0000256" key="4">
    <source>
        <dbReference type="ARBA" id="ARBA00022679"/>
    </source>
</evidence>
<evidence type="ECO:0000256" key="1">
    <source>
        <dbReference type="ARBA" id="ARBA00004236"/>
    </source>
</evidence>
<dbReference type="Gene3D" id="3.90.550.10">
    <property type="entry name" value="Spore Coat Polysaccharide Biosynthesis Protein SpsA, Chain A"/>
    <property type="match status" value="1"/>
</dbReference>
<dbReference type="GO" id="GO:0005886">
    <property type="term" value="C:plasma membrane"/>
    <property type="evidence" value="ECO:0007669"/>
    <property type="project" value="UniProtKB-SubCell"/>
</dbReference>
<feature type="domain" description="Glycosyltransferase 2-like" evidence="7">
    <location>
        <begin position="5"/>
        <end position="171"/>
    </location>
</feature>
<dbReference type="Pfam" id="PF00535">
    <property type="entry name" value="Glycos_transf_2"/>
    <property type="match status" value="1"/>
</dbReference>
<evidence type="ECO:0000256" key="2">
    <source>
        <dbReference type="ARBA" id="ARBA00022475"/>
    </source>
</evidence>
<keyword evidence="2" id="KW-1003">Cell membrane</keyword>
<keyword evidence="4" id="KW-0808">Transferase</keyword>
<organism evidence="8">
    <name type="scientific">marine sediment metagenome</name>
    <dbReference type="NCBI Taxonomy" id="412755"/>
    <lineage>
        <taxon>unclassified sequences</taxon>
        <taxon>metagenomes</taxon>
        <taxon>ecological metagenomes</taxon>
    </lineage>
</organism>
<comment type="caution">
    <text evidence="8">The sequence shown here is derived from an EMBL/GenBank/DDBJ whole genome shotgun (WGS) entry which is preliminary data.</text>
</comment>
<dbReference type="EMBL" id="LAZR01000577">
    <property type="protein sequence ID" value="KKN63840.1"/>
    <property type="molecule type" value="Genomic_DNA"/>
</dbReference>
<keyword evidence="5 6" id="KW-0472">Membrane</keyword>
<comment type="subcellular location">
    <subcellularLocation>
        <location evidence="1">Cell membrane</location>
    </subcellularLocation>
</comment>
<sequence>MSVLVVIPTLNEAVHIASVIAGVRAEVAALNGRIVVTDGGSTDGTRDIVAGIAARDEGVVLMDNPDRYQGAGINRAQQVEGDGYEWMIRLDAHSAYPEGYCRTLVEEARETGAASVVVSMLAEGRTPMQRLVAEAQNSRFGNGASAHRNATGGRWVDHGHHALMRLDAFRAMGGYAPGFTHNEDAELDFRLTRAGYRIWLTGRTYVTYFPRAALGPLMRQYFNFGRGRRRNLAKNGQRPALRQVVVAALAPSLLLSVLSWLHPVFALPLLLWVVGCIVAGVLIMRDTGRAASLLAGPIAGTMHLAWSLGYWRQALSPVRGNTRKEFT</sequence>
<evidence type="ECO:0000313" key="8">
    <source>
        <dbReference type="EMBL" id="KKN63840.1"/>
    </source>
</evidence>
<feature type="transmembrane region" description="Helical" evidence="6">
    <location>
        <begin position="264"/>
        <end position="284"/>
    </location>
</feature>
<keyword evidence="6" id="KW-1133">Transmembrane helix</keyword>
<proteinExistence type="predicted"/>
<reference evidence="8" key="1">
    <citation type="journal article" date="2015" name="Nature">
        <title>Complex archaea that bridge the gap between prokaryotes and eukaryotes.</title>
        <authorList>
            <person name="Spang A."/>
            <person name="Saw J.H."/>
            <person name="Jorgensen S.L."/>
            <person name="Zaremba-Niedzwiedzka K."/>
            <person name="Martijn J."/>
            <person name="Lind A.E."/>
            <person name="van Eijk R."/>
            <person name="Schleper C."/>
            <person name="Guy L."/>
            <person name="Ettema T.J."/>
        </authorList>
    </citation>
    <scope>NUCLEOTIDE SEQUENCE</scope>
</reference>
<evidence type="ECO:0000256" key="6">
    <source>
        <dbReference type="SAM" id="Phobius"/>
    </source>
</evidence>
<evidence type="ECO:0000256" key="3">
    <source>
        <dbReference type="ARBA" id="ARBA00022676"/>
    </source>
</evidence>